<proteinExistence type="inferred from homology"/>
<dbReference type="InterPro" id="IPR013078">
    <property type="entry name" value="His_Pase_superF_clade-1"/>
</dbReference>
<evidence type="ECO:0000256" key="2">
    <source>
        <dbReference type="ARBA" id="ARBA00022432"/>
    </source>
</evidence>
<dbReference type="Pfam" id="PF00300">
    <property type="entry name" value="His_Phos_1"/>
    <property type="match status" value="1"/>
</dbReference>
<comment type="pathway">
    <text evidence="5 6">Carbohydrate degradation; glycolysis; pyruvate from D-glyceraldehyde 3-phosphate: step 3/5.</text>
</comment>
<comment type="caution">
    <text evidence="7">The sequence shown here is derived from an EMBL/GenBank/DDBJ whole genome shotgun (WGS) entry which is preliminary data.</text>
</comment>
<feature type="binding site" evidence="5">
    <location>
        <begin position="183"/>
        <end position="184"/>
    </location>
    <ligand>
        <name>substrate</name>
    </ligand>
</feature>
<accession>A0ABT7N710</accession>
<dbReference type="Gene3D" id="3.40.50.1240">
    <property type="entry name" value="Phosphoglycerate mutase-like"/>
    <property type="match status" value="1"/>
</dbReference>
<dbReference type="EC" id="5.4.2.11" evidence="5 6"/>
<dbReference type="CDD" id="cd07067">
    <property type="entry name" value="HP_PGM_like"/>
    <property type="match status" value="1"/>
</dbReference>
<comment type="similarity">
    <text evidence="1 5">Belongs to the phosphoglycerate mutase family. BPG-dependent PGAM subfamily.</text>
</comment>
<name>A0ABT7N710_9BURK</name>
<keyword evidence="4 5" id="KW-0413">Isomerase</keyword>
<evidence type="ECO:0000256" key="4">
    <source>
        <dbReference type="ARBA" id="ARBA00023235"/>
    </source>
</evidence>
<evidence type="ECO:0000313" key="7">
    <source>
        <dbReference type="EMBL" id="MDM0043722.1"/>
    </source>
</evidence>
<evidence type="ECO:0000256" key="1">
    <source>
        <dbReference type="ARBA" id="ARBA00006717"/>
    </source>
</evidence>
<feature type="site" description="Transition state stabilizer" evidence="5">
    <location>
        <position position="182"/>
    </location>
</feature>
<dbReference type="RefSeq" id="WP_286658809.1">
    <property type="nucleotide sequence ID" value="NZ_JASZYV010000001.1"/>
</dbReference>
<dbReference type="SUPFAM" id="SSF53254">
    <property type="entry name" value="Phosphoglycerate mutase-like"/>
    <property type="match status" value="1"/>
</dbReference>
<feature type="binding site" evidence="5">
    <location>
        <begin position="21"/>
        <end position="22"/>
    </location>
    <ligand>
        <name>substrate</name>
    </ligand>
</feature>
<feature type="binding site" evidence="5">
    <location>
        <position position="98"/>
    </location>
    <ligand>
        <name>substrate</name>
    </ligand>
</feature>
<dbReference type="NCBIfam" id="NF010713">
    <property type="entry name" value="PRK14115.1"/>
    <property type="match status" value="1"/>
</dbReference>
<sequence>MYKLVLIRHGESTWNLENRFTGWTDVDLTPTGVEQAKQAGRLLKAEGYDFDVAYTSVLKRATRTLWHVLDELDRTWLPVVHSWRLNERHYGGLQGLNKAEMAKEYGEEQVLVWRRSYTTPPPALEPSDPRCERSDPRYAKLSPEQVPLTECLKDTVARVMPFWNESMAPAIRAGRRLVVAAHGNSIRALVKYLDNISDSDIVGVNIPNGIPLVYELDDDLKPLRHYYLGDAEAVAAAAAAVASQGKKA</sequence>
<feature type="binding site" evidence="5">
    <location>
        <begin position="87"/>
        <end position="90"/>
    </location>
    <ligand>
        <name>substrate</name>
    </ligand>
</feature>
<protein>
    <recommendedName>
        <fullName evidence="5 6">2,3-bisphosphoglycerate-dependent phosphoglycerate mutase</fullName>
        <shortName evidence="5">BPG-dependent PGAM</shortName>
        <shortName evidence="5">PGAM</shortName>
        <shortName evidence="5">Phosphoglyceromutase</shortName>
        <shortName evidence="5">dPGM</shortName>
        <ecNumber evidence="5 6">5.4.2.11</ecNumber>
    </recommendedName>
</protein>
<feature type="active site" description="Proton donor/acceptor" evidence="5">
    <location>
        <position position="87"/>
    </location>
</feature>
<comment type="catalytic activity">
    <reaction evidence="5 6">
        <text>(2R)-2-phosphoglycerate = (2R)-3-phosphoglycerate</text>
        <dbReference type="Rhea" id="RHEA:15901"/>
        <dbReference type="ChEBI" id="CHEBI:58272"/>
        <dbReference type="ChEBI" id="CHEBI:58289"/>
        <dbReference type="EC" id="5.4.2.11"/>
    </reaction>
</comment>
<evidence type="ECO:0000313" key="8">
    <source>
        <dbReference type="Proteomes" id="UP001174908"/>
    </source>
</evidence>
<comment type="subunit">
    <text evidence="5">Homodimer.</text>
</comment>
<evidence type="ECO:0000256" key="3">
    <source>
        <dbReference type="ARBA" id="ARBA00023152"/>
    </source>
</evidence>
<keyword evidence="3 5" id="KW-0324">Glycolysis</keyword>
<dbReference type="PIRSF" id="PIRSF000709">
    <property type="entry name" value="6PFK_2-Ptase"/>
    <property type="match status" value="1"/>
</dbReference>
<dbReference type="HAMAP" id="MF_01039">
    <property type="entry name" value="PGAM_GpmA"/>
    <property type="match status" value="1"/>
</dbReference>
<dbReference type="PANTHER" id="PTHR11931">
    <property type="entry name" value="PHOSPHOGLYCERATE MUTASE"/>
    <property type="match status" value="1"/>
</dbReference>
<dbReference type="Proteomes" id="UP001174908">
    <property type="component" value="Unassembled WGS sequence"/>
</dbReference>
<dbReference type="GO" id="GO:0004619">
    <property type="term" value="F:phosphoglycerate mutase activity"/>
    <property type="evidence" value="ECO:0007669"/>
    <property type="project" value="UniProtKB-EC"/>
</dbReference>
<feature type="binding site" evidence="5">
    <location>
        <begin position="114"/>
        <end position="115"/>
    </location>
    <ligand>
        <name>substrate</name>
    </ligand>
</feature>
<comment type="function">
    <text evidence="5 6">Catalyzes the interconversion of 2-phosphoglycerate and 3-phosphoglycerate.</text>
</comment>
<dbReference type="SMART" id="SM00855">
    <property type="entry name" value="PGAM"/>
    <property type="match status" value="1"/>
</dbReference>
<dbReference type="InterPro" id="IPR029033">
    <property type="entry name" value="His_PPase_superfam"/>
</dbReference>
<dbReference type="PROSITE" id="PS00175">
    <property type="entry name" value="PG_MUTASE"/>
    <property type="match status" value="1"/>
</dbReference>
<keyword evidence="2 5" id="KW-0312">Gluconeogenesis</keyword>
<dbReference type="EMBL" id="JASZYV010000001">
    <property type="protein sequence ID" value="MDM0043722.1"/>
    <property type="molecule type" value="Genomic_DNA"/>
</dbReference>
<gene>
    <name evidence="5 7" type="primary">gpmA</name>
    <name evidence="7" type="ORF">QTH91_04435</name>
</gene>
<keyword evidence="8" id="KW-1185">Reference proteome</keyword>
<reference evidence="7" key="1">
    <citation type="submission" date="2023-06" db="EMBL/GenBank/DDBJ databases">
        <authorList>
            <person name="Jiang Y."/>
            <person name="Liu Q."/>
        </authorList>
    </citation>
    <scope>NUCLEOTIDE SEQUENCE</scope>
    <source>
        <strain evidence="7">CGMCC 1.12089</strain>
    </source>
</reference>
<evidence type="ECO:0000256" key="5">
    <source>
        <dbReference type="HAMAP-Rule" id="MF_01039"/>
    </source>
</evidence>
<organism evidence="7 8">
    <name type="scientific">Variovorax dokdonensis</name>
    <dbReference type="NCBI Taxonomy" id="344883"/>
    <lineage>
        <taxon>Bacteria</taxon>
        <taxon>Pseudomonadati</taxon>
        <taxon>Pseudomonadota</taxon>
        <taxon>Betaproteobacteria</taxon>
        <taxon>Burkholderiales</taxon>
        <taxon>Comamonadaceae</taxon>
        <taxon>Variovorax</taxon>
    </lineage>
</organism>
<feature type="active site" description="Tele-phosphohistidine intermediate" evidence="5">
    <location>
        <position position="9"/>
    </location>
</feature>
<evidence type="ECO:0000256" key="6">
    <source>
        <dbReference type="RuleBase" id="RU004512"/>
    </source>
</evidence>
<feature type="binding site" evidence="5">
    <location>
        <position position="60"/>
    </location>
    <ligand>
        <name>substrate</name>
    </ligand>
</feature>
<dbReference type="InterPro" id="IPR005952">
    <property type="entry name" value="Phosphogly_mut1"/>
</dbReference>
<dbReference type="NCBIfam" id="TIGR01258">
    <property type="entry name" value="pgm_1"/>
    <property type="match status" value="1"/>
</dbReference>
<dbReference type="InterPro" id="IPR001345">
    <property type="entry name" value="PG/BPGM_mutase_AS"/>
</dbReference>
<feature type="binding site" evidence="5">
    <location>
        <begin position="8"/>
        <end position="15"/>
    </location>
    <ligand>
        <name>substrate</name>
    </ligand>
</feature>